<gene>
    <name evidence="2" type="primary">spef2</name>
    <name evidence="2" type="synonym">si:ch211-149f21.2</name>
</gene>
<keyword evidence="1" id="KW-1185">Reference proteome</keyword>
<organism evidence="1 2">
    <name type="scientific">Danio rerio</name>
    <name type="common">Zebrafish</name>
    <name type="synonym">Brachydanio rerio</name>
    <dbReference type="NCBI Taxonomy" id="7955"/>
    <lineage>
        <taxon>Eukaryota</taxon>
        <taxon>Metazoa</taxon>
        <taxon>Chordata</taxon>
        <taxon>Craniata</taxon>
        <taxon>Vertebrata</taxon>
        <taxon>Euteleostomi</taxon>
        <taxon>Actinopterygii</taxon>
        <taxon>Neopterygii</taxon>
        <taxon>Teleostei</taxon>
        <taxon>Ostariophysi</taxon>
        <taxon>Cypriniformes</taxon>
        <taxon>Danionidae</taxon>
        <taxon>Danioninae</taxon>
        <taxon>Danio</taxon>
    </lineage>
</organism>
<accession>A0AC58JJ34</accession>
<sequence>MSDIICQWLNSELRLSKVVEPHSFARDFSNGYLIGEILYRYELQDDFHLFSKQNTSNAKLNNFTRIEPTLQLLTVPFDLTMAKAVMLGRHGAATRLLYQLYILLQRKKRAGLTATAMEVMQPAATARLHRIENSIYTERLKTVVKREADLKMQKIAKRFHKRGQEMFSRSVMTELLKEEDRLKRQEERRLRDIEKHRQARRKQNEIMIQIQSAVVQIPKPPHIRTSRASEKQQQFRKKQEAQHVHREIAQFEKKKKTTSPPEGGALLFSGRVTQPMSTGDKAQWNKDYIENIRQRLEEDATAREQREMRRRRALMEQLQAHEAQQEALREEQMVSRLMRQTQQEKRITVQLMQIKQQKEVLRENRIFQERQYQERRQRDFQEALDREAVLAQQERLERSEQLRIEHELHKQLAEERAQARYQKHFGICRDILGQIVDLATKAGEYRLLTANLIPVKLMQEWMELFYSGKPLYEVACVDPKPTEPSPEQIIELEKLQILNNQDYDEYVAMIGEWALDAETERQTNAGNSDILDHVLNRLRNMIVPPTVSTPPPLFPRFTIRACMLGKTFSGKTTCLSRISSTLNIHVLSANTLIQDALSAYQQEKQAASESQNEKSLEKNVSQTEHTTEQLQKDEQETSSPLESGPQPHEASSGLHEKEDKEESKAIPKWSSRAQHGAAVEKVLRTGQAVPDQLLVDIIVDAIRNIPADSGWILDGFPVDISQAQMLEKALNMTELDGTKTQNNLSTTKNGPKDAAPPSPALDLVVLLDVSDEQVLERATTQPPEGTQIVNGESIKQEKGSSDAAEENTSMPDLNTQDPESLSDDKSLGRTQIQFRISGFHQTWPKLEKWFGDQQNILVKVTAGVDKDTLFSNVETILRDSIESVEKGAALADTRRASVTSTPEQTRPESACSSKSSRATPKSARRSFAEEPLPKELAEYLVPYWENVCSSYVTNVKTVMQNLRGERELIIHHLYNIRENFRQYLQKPDLKQEFVSSWQRDYNSVPDNIREDEETKGELHQRLDDLRERLWDISDKRKEEAEQEKAGVIHDGWLEDHTAVLINNYSALMQIEVGRFQDCVCLLKDHYSTMGKTAFESKCDFARVPLLDITADQHVDESKISESAPSEKSVKNAEEKDSEIVDRMKTKVFPLVSCRSPTSEILKQPLHQADENLLQEFFQAAIAIFRSMVSAEMRQWDEEEVDEDQKQMEAQKAQTLTSATDVRKAGKQKGAPPPPPPPEPSPQPAARNPEELRKRAEKKRFKQELSAALKPEENAVKQRLELVKAHGLRTVISLQHKAEQVYRNMEEWMKARYLAEMKSIDQLTDLVRQHIETGVQIRHELVLQSTDFCVDGDTRVLLSPELAPRRSLLEQPKNSTLTVQQLHVLCTQLRKIAPTGLMCRSELTEALHELTSAHMGTDVLPEAWMHITPSQVEELVCILAQDSEMLDWRQFLLSAALPWPFPTQTQLIKTLQRYRDIDTTGNGLITQEQYEQVELWFPSEQDASVPDDPTEPVPYDRLANLKKFFFSLFASTHSSPLLLDYLMMLLYFCCHPEAAQGFTRALSLITGHTLHYKHTTPLTQSVPCLEGAGVVDDAGADNEEEQHRGVESEDVGVSVDDVLRVLSHGEDLVLHLNRFQPVHRSRDELREELLKVFKELGFSVEEKIPFSTLSQHPFLQDLMEGSSQYLLHDIHKVFQTRQTEDSRSFST</sequence>
<evidence type="ECO:0000313" key="1">
    <source>
        <dbReference type="Proteomes" id="UP000000437"/>
    </source>
</evidence>
<keyword evidence="2" id="KW-0282">Flagellum</keyword>
<name>A0AC58JJ34_DANRE</name>
<keyword evidence="2" id="KW-0969">Cilium</keyword>
<evidence type="ECO:0000313" key="2">
    <source>
        <dbReference type="RefSeq" id="XP_073806480.1"/>
    </source>
</evidence>
<proteinExistence type="predicted"/>
<dbReference type="Proteomes" id="UP000000437">
    <property type="component" value="Chromosome 5"/>
</dbReference>
<dbReference type="RefSeq" id="XP_073806480.1">
    <property type="nucleotide sequence ID" value="XM_073950379.1"/>
</dbReference>
<keyword evidence="2" id="KW-0966">Cell projection</keyword>
<reference evidence="2" key="1">
    <citation type="submission" date="2025-08" db="UniProtKB">
        <authorList>
            <consortium name="RefSeq"/>
        </authorList>
    </citation>
    <scope>IDENTIFICATION</scope>
    <source>
        <strain evidence="2">Tuebingen</strain>
        <tissue evidence="2">Fibroblasts and whole tissue</tissue>
    </source>
</reference>
<protein>
    <submittedName>
        <fullName evidence="2">Sperm flagellar protein 2 isoform X1</fullName>
    </submittedName>
</protein>